<dbReference type="InterPro" id="IPR012334">
    <property type="entry name" value="Pectin_lyas_fold"/>
</dbReference>
<dbReference type="Pfam" id="PF05594">
    <property type="entry name" value="Fil_haemagg"/>
    <property type="match status" value="17"/>
</dbReference>
<dbReference type="InterPro" id="IPR025157">
    <property type="entry name" value="Hemagglutinin_rpt"/>
</dbReference>
<sequence length="3741" mass="380213">MDVRQFAFLAGQPSAVLKNREHFLGLSKRGLAFILANAMFWQPLLAQADGIAVSGGGTTLGQAGNGVPIVNIAAPNAQGLSHNQFSDYNVGANGVILNNATARTQSTQLGGIILGNQNLNGTSANIILNEVTGASSSQLRGYTEVAGQSAHVIVANPYGISCNGCGFINTPQATLTTGKPVITNGQVTGYQVDRGSVSIDGAGLNASNIDQFEIITRSAKLNAEINAKKLAIIAGANDVDAKTLKATARAANPADAPQLAIDSSALGGMYAGAIRLVGTEAGVGVKLDGKMVASGGDIQLDANGHLSMVETGASGSIDVKAASLEAKGPMYAGTTLDVKTQGDLTSQNNLVAKDRITLSSGGQLTNNGIIEAGVNADKTRNALADVSITAQNVTNNGQSVVASRDLSVTATQTLNNQSGTLSGQRQTSVTAGTLDNQNKGRVLGADHLNLTADTVLNAQGGLIKGQNSLTATLGYLNNNAGEVSSQGNTTLALGTMDNLTGLVMANNVLDITATGLVNNQNGRLGSNNSFTFKGQSLDNTQKGRITAQQKLDLSATHLDNTGGSVITNGPLSLTADIVDNATGRISSQGDLTANVTTFNQQDGALVSDGNLSLTGSSLDNRNAALISAKKLLTLNVGAIDNRSGEISSVQAVNLNGQFLNNSEGGKVLSDTALGLKVAQVINQSFGQLVSQGSTTLTGSSLDNSGGKLSAQTGLVISLDGALTNQLSGLINSEGVLTTHAASVDNTGGSFSSAGQLSLTSDGVLINQGGKVLTDSGIVLNSASLDNRQQGAISGQGPVSISTGNFDNSHGGFLSSGDRLELTSTQLTNQDGGRIGAKTLVASVTGLDQQGGSLKGDTSLTLDLNHGQLNNQGGLINAPLLVLNNLKGVNNQGGEISSAQAFTLAAESLSNDNGKLLSNQALTLRIDQALSNIKGMIAAAAVDAHVGSLDNSGGSLTSLADLGLSVEGQLTNQNQGKISASNGLTLNAAGIDNQGGSLLGSAIALDFGAATGDLNNAGGQITTAGNLTLNHLRDLNNQGGVLSSAQSLNLSGRTLDNSNGGKLISNNQLTLNAATVINQNGGLLSGWQGLAINAGSLDNRNNGTVSSRSGDVDVTLSGALLNSNAGALASQQVLTVSAGSLDNSAGSLSSAGAQKLTVAGLLNNGQGGLIDAGTTLTLNAMTLNNSGTVQAQQALSFTGTNLDNSNGSLSSKTSVNLDLLGALTNSHGQISAVGPLLVQRATQINNQGGQLSSQGLLTLLTGGLDNSNGGTIGAGDKLLVTASGTVLNNNGGLIASRNADLQLSAASLGNGKGLLQGQGAVSLDVSGDIDNQSGKVIAQDGTLLVKAANLDNRGGVLSSVRNSLETRVVGVLRNSYDLNNNRQAGSIQGQSLNLNALGGFDNYGGRIAARAGDLVLATGNLDNRNGGLYASGQVKVSGNDFDNSGDMGGQIAGSQINLSLTGALNNRKGIIESDNSLSITAASLDNQTGQLHALGTSGKTLFQIGGFFDNRSGNLEIANSDLTLGAGSFMNQGGSVLHVGNGTFDIATANVLYAGGNLVTRGGLTLTADSWTNSGVIQAGRLTLNIGTLNQLAGAQLLASTSLTGTGGNWNNDGLIASDGSVNLGLGGSYTGNGRLSSLGTLGLSAAQLSLGNTGSIAGGGNTTLNVGGVLSNYGRLTSAASMSLTAGGINNYGTLGSAQILTASTGALLNDHGLVFSGGDMSLRLDSLTNSYGNIYSLGNLAIDRDGQGGLASSIVNSSGSIQSDGGMSLSASTIRNVRAVLTTNNQGIYTASIGEVQCIEGYNAGDCSGKQNHVWQIIQRDKFEVTEASAASSITAGANLNVQGGDLLNQSSTIAAGGSFSARVNNLTNSGLETGETETSRTFMSERTKDAGGWYAAAAAFNNSYSIGAAGYNPNNLGGLQGAMSSFIGMTETELGQFRTTRKIASSDQSYAAVIQAGGAVNVQAQNGIDNSVVRPGYTYVGAGARTDTQSSGSNFSTRITVNAQLPPNLAQQQVNPLTLPGFSLPTGQNGLFRLSGEGSSSNVITPQSWTLGGTSLGAAQRQSAGDLSTPSGQAALAADSTQGSQATSLARVQGLPDTSGKSNPQKYLIETNPVLTDLKQFMSSDYLLANLGYDPDASAKRLGDGFYEQKLIQQAVVSRTGQRFIDGQTSDDSMFKYLMNNAIASKQELNLQLGVSLTSEQVAALTHDIVWMENATVNGEQVLVPVLYLANANNRLAANGALIQGSDVTLIAGKDLNNAGTLRASNNLSAAAGNDLVNSGLLEASQRLDALANNNLTNKAGGIIAGRDVSLAAINGDVTNERTITTHQSSTGYKTEQRGFADNAASIEASNNLTVSAGRDINNSGGVLRSATDTALRAGRDVNITSAQQLNSNTMGDRHSDATITQNGSTVSTGRDLLVSAGRDLSVVASQIDAKRDIAFSAVDDLTLSSAANEQHSYGRTKKVTSQEDHTQQVSSSVTAGGNVLLTAGKDLGLVASKVNAGAEAYLNAGANLTLQTATNDDYSFYSKTKKSSSGKKSRLDEMESTTNIASAVTSGSHTSLVAGNDIVVKGSAVVTEKGGTQLSAGNDVQILAVTDSASARHESSKSKSSWGGLKSSKAQDKVAETQTTAVGSLIAGDTLDVVAKRDATVTGSALASTGDLTVQAGRDLTINAAQNTFTRDEMHKEKGHDFTGILTANKLGIDDITGNQHLNMSSSSHNGQATQTTLTGSTIGSSQGNVNLVAGRNLGVVASDLVSTRNMNLTGSNVTIAAGMESASQSSTDKSASLGVGRVLGGSVISTLETIYNLRESVEATKAIDDPRLRAVKQAQLAMSVGGIDPVGMAKDVGGAASNYLKGKGSSGSLIKIGTELASTHSKSSSHEESQTAKQSTINSGAGLTIIATGATAGTAGDIHVIGSQLKGANTVLDAKNNILLESAQNTTDKSSNSSNSKTAIGASFNLGEQNGFTLDLGAQIGKQMGDGHSVTQVNSTLDTGSLVLHSGKDTTLAGAQVKADSINAVIGGNLDIVSRQDTESQKSKQGSAGFGASICIPPFCYGSTVSASANLSVGNMNSDYKAVTDQSGLFAGTGGYNITVGQTTNLQGAVIASDASADKNRLSTDRLVVSDIKNKSEASSQSAGISLSYGKDGLGFGGSMPLALSESGESKTRSAVSEGTIIVRNAEGANDLVGLNRDTANANPKLDKPDVGALQTRIDLIQSSIALTQSVVGLVASAEKKDAEARVKKAKDSGTDQDLKDALLNLKTVSDSWDAGGDKKVLVDIASGLIGAAMGGAGAATTLGIVANTTAADTYKRIGDYADQQLAGAKDPATQAAWKEGGSARVLMHTLAAAVQGLSGNTVGANALGAGVAGLTAPLVAEKVAQMDLPLDVKKSLILGASGLAAAGVGGITGAQSGMEEVKNNYLKHEDVELLSKQLAVCAADNTACRMRVQLEAKRLSDANDAELLKCTDQVCLDKHIAQIVDGAKSFGDLYAADKAVNSKDKDTFGAISDIETNSLLVAANMAAGLPGFKVWASNNCESVGMAACQLKFADVVKSGTFINSKGEVGGAIPKAFDAWENIAGSTKQPHEYNDVSSGCMVTLGGCGTLENEYEALKRNAGPGGDGTTVVKSGDVSELYLMKLKLGYVAHLTDDSSKSVINITLPGMHALDPGFVVRSVVPTASGGFDIETHGWGTGSSPLFNANDWGAGGVWGGNSAWIAGQELFRNSPVFNWDSNSKQGGTN</sequence>
<evidence type="ECO:0000256" key="1">
    <source>
        <dbReference type="SAM" id="MobiDB-lite"/>
    </source>
</evidence>
<feature type="compositionally biased region" description="Polar residues" evidence="1">
    <location>
        <begin position="2062"/>
        <end position="2074"/>
    </location>
</feature>
<organism evidence="3 4">
    <name type="scientific">Pseudomonas gingeri</name>
    <dbReference type="NCBI Taxonomy" id="117681"/>
    <lineage>
        <taxon>Bacteria</taxon>
        <taxon>Pseudomonadati</taxon>
        <taxon>Pseudomonadota</taxon>
        <taxon>Gammaproteobacteria</taxon>
        <taxon>Pseudomonadales</taxon>
        <taxon>Pseudomonadaceae</taxon>
        <taxon>Pseudomonas</taxon>
    </lineage>
</organism>
<dbReference type="Gene3D" id="2.160.20.10">
    <property type="entry name" value="Single-stranded right-handed beta-helix, Pectin lyase-like"/>
    <property type="match status" value="1"/>
</dbReference>
<feature type="compositionally biased region" description="Low complexity" evidence="1">
    <location>
        <begin position="2609"/>
        <end position="2619"/>
    </location>
</feature>
<comment type="caution">
    <text evidence="3">The sequence shown here is derived from an EMBL/GenBank/DDBJ whole genome shotgun (WGS) entry which is preliminary data.</text>
</comment>
<evidence type="ECO:0000313" key="3">
    <source>
        <dbReference type="EMBL" id="NWB99189.1"/>
    </source>
</evidence>
<reference evidence="3 4" key="1">
    <citation type="submission" date="2020-04" db="EMBL/GenBank/DDBJ databases">
        <title>Molecular characterization of pseudomonads from Agaricus bisporus reveal novel blotch 2 pathogens in Western Europe.</title>
        <authorList>
            <person name="Taparia T."/>
            <person name="Krijger M."/>
            <person name="Haynes E."/>
            <person name="Elpinstone J.G."/>
            <person name="Noble R."/>
            <person name="Van Der Wolf J."/>
        </authorList>
    </citation>
    <scope>NUCLEOTIDE SEQUENCE [LARGE SCALE GENOMIC DNA]</scope>
    <source>
        <strain evidence="3 4">H7001</strain>
    </source>
</reference>
<dbReference type="InterPro" id="IPR010069">
    <property type="entry name" value="CdiA_FHA1_rpt"/>
</dbReference>
<evidence type="ECO:0000259" key="2">
    <source>
        <dbReference type="SMART" id="SM00912"/>
    </source>
</evidence>
<evidence type="ECO:0000313" key="4">
    <source>
        <dbReference type="Proteomes" id="UP000539985"/>
    </source>
</evidence>
<dbReference type="InterPro" id="IPR008638">
    <property type="entry name" value="FhaB/CdiA-like_TPS"/>
</dbReference>
<dbReference type="EMBL" id="JACAQB010000022">
    <property type="protein sequence ID" value="NWB99189.1"/>
    <property type="molecule type" value="Genomic_DNA"/>
</dbReference>
<feature type="region of interest" description="Disordered" evidence="1">
    <location>
        <begin position="2599"/>
        <end position="2622"/>
    </location>
</feature>
<dbReference type="SMART" id="SM00912">
    <property type="entry name" value="Haemagg_act"/>
    <property type="match status" value="1"/>
</dbReference>
<dbReference type="RefSeq" id="WP_177104907.1">
    <property type="nucleotide sequence ID" value="NZ_JACAQB010000022.1"/>
</dbReference>
<name>A0A7Y7XGG9_9PSED</name>
<dbReference type="GO" id="GO:0003824">
    <property type="term" value="F:catalytic activity"/>
    <property type="evidence" value="ECO:0007669"/>
    <property type="project" value="UniProtKB-ARBA"/>
</dbReference>
<dbReference type="InterPro" id="IPR008619">
    <property type="entry name" value="Filamentous_hemagglutn_rpt"/>
</dbReference>
<dbReference type="NCBIfam" id="TIGR01901">
    <property type="entry name" value="adhes_NPXG"/>
    <property type="match status" value="1"/>
</dbReference>
<feature type="region of interest" description="Disordered" evidence="1">
    <location>
        <begin position="2062"/>
        <end position="2107"/>
    </location>
</feature>
<dbReference type="InterPro" id="IPR011050">
    <property type="entry name" value="Pectin_lyase_fold/virulence"/>
</dbReference>
<gene>
    <name evidence="3" type="ORF">HX882_25170</name>
</gene>
<dbReference type="Proteomes" id="UP000539985">
    <property type="component" value="Unassembled WGS sequence"/>
</dbReference>
<dbReference type="Pfam" id="PF05860">
    <property type="entry name" value="TPS"/>
    <property type="match status" value="1"/>
</dbReference>
<proteinExistence type="predicted"/>
<dbReference type="Pfam" id="PF13332">
    <property type="entry name" value="Fil_haemagg_2"/>
    <property type="match status" value="4"/>
</dbReference>
<dbReference type="NCBIfam" id="TIGR01731">
    <property type="entry name" value="fil_hemag_20aa"/>
    <property type="match status" value="39"/>
</dbReference>
<protein>
    <submittedName>
        <fullName evidence="3">Hemagglutinin repeat-containing protein</fullName>
    </submittedName>
</protein>
<feature type="region of interest" description="Disordered" evidence="1">
    <location>
        <begin position="2456"/>
        <end position="2479"/>
    </location>
</feature>
<feature type="compositionally biased region" description="Polar residues" evidence="1">
    <location>
        <begin position="2081"/>
        <end position="2092"/>
    </location>
</feature>
<dbReference type="SUPFAM" id="SSF51126">
    <property type="entry name" value="Pectin lyase-like"/>
    <property type="match status" value="1"/>
</dbReference>
<feature type="domain" description="Filamentous haemagglutinin FhaB/tRNA nuclease CdiA-like TPS" evidence="2">
    <location>
        <begin position="64"/>
        <end position="185"/>
    </location>
</feature>
<accession>A0A7Y7XGG9</accession>